<dbReference type="Gene3D" id="3.40.190.10">
    <property type="entry name" value="Periplasmic binding protein-like II"/>
    <property type="match status" value="2"/>
</dbReference>
<evidence type="ECO:0000256" key="5">
    <source>
        <dbReference type="ARBA" id="ARBA00029440"/>
    </source>
</evidence>
<name>A0A8J7W608_9EURY</name>
<proteinExistence type="predicted"/>
<reference evidence="8" key="1">
    <citation type="submission" date="2014-12" db="EMBL/GenBank/DDBJ databases">
        <authorList>
            <person name="Huang H.-H."/>
            <person name="Chen S.-C."/>
            <person name="Lai M.-C."/>
        </authorList>
    </citation>
    <scope>NUCLEOTIDE SEQUENCE</scope>
    <source>
        <strain evidence="8">K1F9705b</strain>
    </source>
</reference>
<evidence type="ECO:0000256" key="3">
    <source>
        <dbReference type="ARBA" id="ARBA00023222"/>
    </source>
</evidence>
<comment type="caution">
    <text evidence="8">The sequence shown here is derived from an EMBL/GenBank/DDBJ whole genome shotgun (WGS) entry which is preliminary data.</text>
</comment>
<dbReference type="PROSITE" id="PS51671">
    <property type="entry name" value="ACT"/>
    <property type="match status" value="1"/>
</dbReference>
<evidence type="ECO:0000256" key="4">
    <source>
        <dbReference type="ARBA" id="ARBA00023239"/>
    </source>
</evidence>
<feature type="domain" description="ACT" evidence="7">
    <location>
        <begin position="184"/>
        <end position="263"/>
    </location>
</feature>
<comment type="pathway">
    <text evidence="5">Amino-acid biosynthesis.</text>
</comment>
<dbReference type="GO" id="GO:0005737">
    <property type="term" value="C:cytoplasm"/>
    <property type="evidence" value="ECO:0007669"/>
    <property type="project" value="TreeGrafter"/>
</dbReference>
<gene>
    <name evidence="8" type="ORF">RJ53_01290</name>
</gene>
<dbReference type="SUPFAM" id="SSF55021">
    <property type="entry name" value="ACT-like"/>
    <property type="match status" value="1"/>
</dbReference>
<dbReference type="PROSITE" id="PS00857">
    <property type="entry name" value="PREPHENATE_DEHYDR_1"/>
    <property type="match status" value="1"/>
</dbReference>
<dbReference type="GO" id="GO:0009094">
    <property type="term" value="P:L-phenylalanine biosynthetic process"/>
    <property type="evidence" value="ECO:0007669"/>
    <property type="project" value="UniProtKB-KW"/>
</dbReference>
<evidence type="ECO:0000256" key="2">
    <source>
        <dbReference type="ARBA" id="ARBA00023141"/>
    </source>
</evidence>
<dbReference type="Proteomes" id="UP000730161">
    <property type="component" value="Unassembled WGS sequence"/>
</dbReference>
<accession>A0A8J7W608</accession>
<organism evidence="8 9">
    <name type="scientific">Methanocalculus chunghsingensis</name>
    <dbReference type="NCBI Taxonomy" id="156457"/>
    <lineage>
        <taxon>Archaea</taxon>
        <taxon>Methanobacteriati</taxon>
        <taxon>Methanobacteriota</taxon>
        <taxon>Stenosarchaea group</taxon>
        <taxon>Methanomicrobia</taxon>
        <taxon>Methanomicrobiales</taxon>
        <taxon>Methanocalculaceae</taxon>
        <taxon>Methanocalculus</taxon>
    </lineage>
</organism>
<dbReference type="AlphaFoldDB" id="A0A8J7W608"/>
<dbReference type="Pfam" id="PF00800">
    <property type="entry name" value="PDT"/>
    <property type="match status" value="1"/>
</dbReference>
<keyword evidence="9" id="KW-1185">Reference proteome</keyword>
<keyword evidence="2" id="KW-0057">Aromatic amino acid biosynthesis</keyword>
<dbReference type="GO" id="GO:0004664">
    <property type="term" value="F:prephenate dehydratase activity"/>
    <property type="evidence" value="ECO:0007669"/>
    <property type="project" value="InterPro"/>
</dbReference>
<dbReference type="OrthoDB" id="8755at2157"/>
<dbReference type="PROSITE" id="PS00858">
    <property type="entry name" value="PREPHENATE_DEHYDR_2"/>
    <property type="match status" value="1"/>
</dbReference>
<protein>
    <submittedName>
        <fullName evidence="8">Prephenate dehydratase</fullName>
    </submittedName>
</protein>
<dbReference type="InterPro" id="IPR018528">
    <property type="entry name" value="Preph_deHydtase_CS"/>
</dbReference>
<sequence length="263" mass="28650">MVIAALGPEGTFSHELVVRLCREEPLLLPTISRVFAMVENGEAIGFVPIENSEAGGVGPTLDGLCDYDVSITGECYLPVHHHLASSLSLDEITVIYAHPQTHEQCSRALDRLTIPVIHTSSNAESALLADSKEGAAAVISDGAAAYYHIPIILRDLQNSRSNTTRFIRIDRDPYTEGDAVKCSILIDPAQDSPGLLHALLSPFAERKINLSRIESRPSGRGIGSYRFFLDFEAVPTANDALAVLKRKGLVREFGCYPRLEVPE</sequence>
<keyword evidence="4" id="KW-0456">Lyase</keyword>
<dbReference type="PANTHER" id="PTHR21022">
    <property type="entry name" value="PREPHENATE DEHYDRATASE P PROTEIN"/>
    <property type="match status" value="1"/>
</dbReference>
<dbReference type="Pfam" id="PF01842">
    <property type="entry name" value="ACT"/>
    <property type="match status" value="1"/>
</dbReference>
<dbReference type="InterPro" id="IPR002912">
    <property type="entry name" value="ACT_dom"/>
</dbReference>
<dbReference type="SUPFAM" id="SSF53850">
    <property type="entry name" value="Periplasmic binding protein-like II"/>
    <property type="match status" value="1"/>
</dbReference>
<dbReference type="InterPro" id="IPR045865">
    <property type="entry name" value="ACT-like_dom_sf"/>
</dbReference>
<dbReference type="EMBL" id="JWHL01000001">
    <property type="protein sequence ID" value="MBR1368198.1"/>
    <property type="molecule type" value="Genomic_DNA"/>
</dbReference>
<evidence type="ECO:0000259" key="6">
    <source>
        <dbReference type="PROSITE" id="PS51171"/>
    </source>
</evidence>
<evidence type="ECO:0000259" key="7">
    <source>
        <dbReference type="PROSITE" id="PS51671"/>
    </source>
</evidence>
<dbReference type="RefSeq" id="WP_211529793.1">
    <property type="nucleotide sequence ID" value="NZ_JWHL01000001.1"/>
</dbReference>
<dbReference type="InterPro" id="IPR001086">
    <property type="entry name" value="Preph_deHydtase"/>
</dbReference>
<dbReference type="PANTHER" id="PTHR21022:SF19">
    <property type="entry name" value="PREPHENATE DEHYDRATASE-RELATED"/>
    <property type="match status" value="1"/>
</dbReference>
<evidence type="ECO:0000256" key="1">
    <source>
        <dbReference type="ARBA" id="ARBA00022605"/>
    </source>
</evidence>
<dbReference type="CDD" id="cd04905">
    <property type="entry name" value="ACT_CM-PDT"/>
    <property type="match status" value="1"/>
</dbReference>
<dbReference type="Gene3D" id="3.30.70.260">
    <property type="match status" value="1"/>
</dbReference>
<feature type="domain" description="Prephenate dehydratase" evidence="6">
    <location>
        <begin position="2"/>
        <end position="171"/>
    </location>
</feature>
<dbReference type="PROSITE" id="PS51171">
    <property type="entry name" value="PREPHENATE_DEHYDR_3"/>
    <property type="match status" value="1"/>
</dbReference>
<evidence type="ECO:0000313" key="9">
    <source>
        <dbReference type="Proteomes" id="UP000730161"/>
    </source>
</evidence>
<dbReference type="CDD" id="cd13630">
    <property type="entry name" value="PBP2_PDT_1"/>
    <property type="match status" value="1"/>
</dbReference>
<evidence type="ECO:0000313" key="8">
    <source>
        <dbReference type="EMBL" id="MBR1368198.1"/>
    </source>
</evidence>
<keyword evidence="1" id="KW-0028">Amino-acid biosynthesis</keyword>
<keyword evidence="3" id="KW-0584">Phenylalanine biosynthesis</keyword>